<dbReference type="GO" id="GO:0000725">
    <property type="term" value="P:recombinational repair"/>
    <property type="evidence" value="ECO:0007669"/>
    <property type="project" value="TreeGrafter"/>
</dbReference>
<evidence type="ECO:0000313" key="3">
    <source>
        <dbReference type="Proteomes" id="UP000694414"/>
    </source>
</evidence>
<feature type="region of interest" description="Disordered" evidence="1">
    <location>
        <begin position="154"/>
        <end position="187"/>
    </location>
</feature>
<dbReference type="Proteomes" id="UP000694414">
    <property type="component" value="Unplaced"/>
</dbReference>
<reference evidence="2" key="1">
    <citation type="submission" date="2025-08" db="UniProtKB">
        <authorList>
            <consortium name="Ensembl"/>
        </authorList>
    </citation>
    <scope>IDENTIFICATION</scope>
</reference>
<dbReference type="Pfam" id="PF15319">
    <property type="entry name" value="RHINO"/>
    <property type="match status" value="1"/>
</dbReference>
<dbReference type="PANTHER" id="PTHR35541">
    <property type="entry name" value="RAD9, HUS1, RAD1-INTERACTING NUCLEAR ORPHAN PROTEIN 1"/>
    <property type="match status" value="1"/>
</dbReference>
<dbReference type="InterPro" id="IPR029293">
    <property type="entry name" value="RHNO1"/>
</dbReference>
<dbReference type="GO" id="GO:0005694">
    <property type="term" value="C:chromosome"/>
    <property type="evidence" value="ECO:0007669"/>
    <property type="project" value="TreeGrafter"/>
</dbReference>
<accession>A0A8C9A1W1</accession>
<keyword evidence="3" id="KW-1185">Reference proteome</keyword>
<name>A0A8C9A1W1_PROSS</name>
<dbReference type="GO" id="GO:0000077">
    <property type="term" value="P:DNA damage checkpoint signaling"/>
    <property type="evidence" value="ECO:0007669"/>
    <property type="project" value="InterPro"/>
</dbReference>
<evidence type="ECO:0000256" key="1">
    <source>
        <dbReference type="SAM" id="MobiDB-lite"/>
    </source>
</evidence>
<dbReference type="GeneTree" id="ENSGT00390000003219"/>
<proteinExistence type="predicted"/>
<reference evidence="2" key="2">
    <citation type="submission" date="2025-09" db="UniProtKB">
        <authorList>
            <consortium name="Ensembl"/>
        </authorList>
    </citation>
    <scope>IDENTIFICATION</scope>
</reference>
<sequence length="238" mass="26626">MPPGKRKKRSHRSQKVLLLFHQPPLEGAKHRYGCLAKPIDHGTITAWVPPESDPTAESQFPAYRKHHYRDQAGHSSRKSTTSKFPCLTFDSPQSSSISEILEIPLIKECPNQSEKDNSRGPLVPVLRPQSCGDLSVHALQSLPYVLIAPDIQTPESSSKGNGLPSCSLRTATTSSPEPGPIRVKDTPENKHGIKVTWRRRQHLLVYLRERGKLKPENFLVKDKPTLIYCCVFVDNVQG</sequence>
<dbReference type="PANTHER" id="PTHR35541:SF1">
    <property type="entry name" value="RAD9, HUS1, RAD1-INTERACTING NUCLEAR ORPHAN PROTEIN 1"/>
    <property type="match status" value="1"/>
</dbReference>
<dbReference type="Ensembl" id="ENSPSMT00000027059.1">
    <property type="protein sequence ID" value="ENSPSMP00000023294.1"/>
    <property type="gene ID" value="ENSPSMG00000016488.1"/>
</dbReference>
<dbReference type="AlphaFoldDB" id="A0A8C9A1W1"/>
<evidence type="ECO:0000313" key="2">
    <source>
        <dbReference type="Ensembl" id="ENSPSMP00000023294.1"/>
    </source>
</evidence>
<evidence type="ECO:0008006" key="4">
    <source>
        <dbReference type="Google" id="ProtNLM"/>
    </source>
</evidence>
<feature type="compositionally biased region" description="Polar residues" evidence="1">
    <location>
        <begin position="167"/>
        <end position="176"/>
    </location>
</feature>
<dbReference type="GO" id="GO:0071479">
    <property type="term" value="P:cellular response to ionizing radiation"/>
    <property type="evidence" value="ECO:0007669"/>
    <property type="project" value="InterPro"/>
</dbReference>
<organism evidence="2 3">
    <name type="scientific">Prolemur simus</name>
    <name type="common">Greater bamboo lemur</name>
    <name type="synonym">Hapalemur simus</name>
    <dbReference type="NCBI Taxonomy" id="1328070"/>
    <lineage>
        <taxon>Eukaryota</taxon>
        <taxon>Metazoa</taxon>
        <taxon>Chordata</taxon>
        <taxon>Craniata</taxon>
        <taxon>Vertebrata</taxon>
        <taxon>Euteleostomi</taxon>
        <taxon>Mammalia</taxon>
        <taxon>Eutheria</taxon>
        <taxon>Euarchontoglires</taxon>
        <taxon>Primates</taxon>
        <taxon>Strepsirrhini</taxon>
        <taxon>Lemuriformes</taxon>
        <taxon>Lemuridae</taxon>
        <taxon>Prolemur</taxon>
    </lineage>
</organism>
<dbReference type="GO" id="GO:0005634">
    <property type="term" value="C:nucleus"/>
    <property type="evidence" value="ECO:0007669"/>
    <property type="project" value="InterPro"/>
</dbReference>
<protein>
    <recommendedName>
        <fullName evidence="4">RAD9, HUS1, RAD1-interacting nuclear orphan protein 1</fullName>
    </recommendedName>
</protein>